<dbReference type="AlphaFoldDB" id="A0AA39VIL4"/>
<dbReference type="Proteomes" id="UP001168877">
    <property type="component" value="Unassembled WGS sequence"/>
</dbReference>
<protein>
    <submittedName>
        <fullName evidence="1">Uncharacterized protein</fullName>
    </submittedName>
</protein>
<reference evidence="1" key="1">
    <citation type="journal article" date="2022" name="Plant J.">
        <title>Strategies of tolerance reflected in two North American maple genomes.</title>
        <authorList>
            <person name="McEvoy S.L."/>
            <person name="Sezen U.U."/>
            <person name="Trouern-Trend A."/>
            <person name="McMahon S.M."/>
            <person name="Schaberg P.G."/>
            <person name="Yang J."/>
            <person name="Wegrzyn J.L."/>
            <person name="Swenson N.G."/>
        </authorList>
    </citation>
    <scope>NUCLEOTIDE SEQUENCE</scope>
    <source>
        <strain evidence="1">NS2018</strain>
    </source>
</reference>
<evidence type="ECO:0000313" key="1">
    <source>
        <dbReference type="EMBL" id="KAK0581890.1"/>
    </source>
</evidence>
<name>A0AA39VIL4_ACESA</name>
<comment type="caution">
    <text evidence="1">The sequence shown here is derived from an EMBL/GenBank/DDBJ whole genome shotgun (WGS) entry which is preliminary data.</text>
</comment>
<dbReference type="EMBL" id="JAUESC010000384">
    <property type="protein sequence ID" value="KAK0581890.1"/>
    <property type="molecule type" value="Genomic_DNA"/>
</dbReference>
<proteinExistence type="predicted"/>
<evidence type="ECO:0000313" key="2">
    <source>
        <dbReference type="Proteomes" id="UP001168877"/>
    </source>
</evidence>
<keyword evidence="2" id="KW-1185">Reference proteome</keyword>
<gene>
    <name evidence="1" type="ORF">LWI29_019149</name>
</gene>
<organism evidence="1 2">
    <name type="scientific">Acer saccharum</name>
    <name type="common">Sugar maple</name>
    <dbReference type="NCBI Taxonomy" id="4024"/>
    <lineage>
        <taxon>Eukaryota</taxon>
        <taxon>Viridiplantae</taxon>
        <taxon>Streptophyta</taxon>
        <taxon>Embryophyta</taxon>
        <taxon>Tracheophyta</taxon>
        <taxon>Spermatophyta</taxon>
        <taxon>Magnoliopsida</taxon>
        <taxon>eudicotyledons</taxon>
        <taxon>Gunneridae</taxon>
        <taxon>Pentapetalae</taxon>
        <taxon>rosids</taxon>
        <taxon>malvids</taxon>
        <taxon>Sapindales</taxon>
        <taxon>Sapindaceae</taxon>
        <taxon>Hippocastanoideae</taxon>
        <taxon>Acereae</taxon>
        <taxon>Acer</taxon>
    </lineage>
</organism>
<accession>A0AA39VIL4</accession>
<sequence>MGGKNSDIAGVIGKSSGMAKVGSGSPSYGGEISRKTMSNRRVAGKVHAVVNGRKIVHPTKNGNLGNNLSGGSRFVVLSDIAGDDPSTKQGSSLLKENLCSEGAIVCQDNSSSLVEDLEDSDVLRSLHANVMDSVMASSEPSSSIVGGGIGDSSGNPDLVCGSGLQVDVSAAVVAFDLREVMEVALEKADGDGDQLHHSNLVMFALIVAMTSLAGNVSAGGRSVGRY</sequence>
<reference evidence="1" key="2">
    <citation type="submission" date="2023-06" db="EMBL/GenBank/DDBJ databases">
        <authorList>
            <person name="Swenson N.G."/>
            <person name="Wegrzyn J.L."/>
            <person name="Mcevoy S.L."/>
        </authorList>
    </citation>
    <scope>NUCLEOTIDE SEQUENCE</scope>
    <source>
        <strain evidence="1">NS2018</strain>
        <tissue evidence="1">Leaf</tissue>
    </source>
</reference>